<keyword evidence="5" id="KW-1185">Reference proteome</keyword>
<dbReference type="EMBL" id="JBHEZZ010000011">
    <property type="protein sequence ID" value="MFC1403723.1"/>
    <property type="molecule type" value="Genomic_DNA"/>
</dbReference>
<dbReference type="Gene3D" id="1.10.357.10">
    <property type="entry name" value="Tetracycline Repressor, domain 2"/>
    <property type="match status" value="1"/>
</dbReference>
<accession>A0ABV6UQI4</accession>
<feature type="DNA-binding region" description="H-T-H motif" evidence="2">
    <location>
        <begin position="35"/>
        <end position="54"/>
    </location>
</feature>
<dbReference type="InterPro" id="IPR050109">
    <property type="entry name" value="HTH-type_TetR-like_transc_reg"/>
</dbReference>
<name>A0ABV6UQI4_9ACTN</name>
<evidence type="ECO:0000256" key="1">
    <source>
        <dbReference type="ARBA" id="ARBA00023125"/>
    </source>
</evidence>
<dbReference type="PROSITE" id="PS01081">
    <property type="entry name" value="HTH_TETR_1"/>
    <property type="match status" value="1"/>
</dbReference>
<dbReference type="InterPro" id="IPR023772">
    <property type="entry name" value="DNA-bd_HTH_TetR-type_CS"/>
</dbReference>
<dbReference type="PANTHER" id="PTHR30055:SF174">
    <property type="entry name" value="TRANSCRIPTIONAL REGULATORY PROTEIN (PROBABLY TETR-FAMILY)-RELATED"/>
    <property type="match status" value="1"/>
</dbReference>
<comment type="caution">
    <text evidence="4">The sequence shown here is derived from an EMBL/GenBank/DDBJ whole genome shotgun (WGS) entry which is preliminary data.</text>
</comment>
<gene>
    <name evidence="4" type="ORF">ACEZDJ_20745</name>
</gene>
<evidence type="ECO:0000259" key="3">
    <source>
        <dbReference type="PROSITE" id="PS50977"/>
    </source>
</evidence>
<proteinExistence type="predicted"/>
<organism evidence="4 5">
    <name type="scientific">Streptacidiphilus cavernicola</name>
    <dbReference type="NCBI Taxonomy" id="3342716"/>
    <lineage>
        <taxon>Bacteria</taxon>
        <taxon>Bacillati</taxon>
        <taxon>Actinomycetota</taxon>
        <taxon>Actinomycetes</taxon>
        <taxon>Kitasatosporales</taxon>
        <taxon>Streptomycetaceae</taxon>
        <taxon>Streptacidiphilus</taxon>
    </lineage>
</organism>
<evidence type="ECO:0000313" key="4">
    <source>
        <dbReference type="EMBL" id="MFC1403723.1"/>
    </source>
</evidence>
<evidence type="ECO:0000256" key="2">
    <source>
        <dbReference type="PROSITE-ProRule" id="PRU00335"/>
    </source>
</evidence>
<dbReference type="Proteomes" id="UP001592528">
    <property type="component" value="Unassembled WGS sequence"/>
</dbReference>
<sequence>MVRSAGSRLSPADRKTQILAAARGLLERRSIEDLSVEAVADEVGVSPGLLFHYFGSQRRLRHAVLRAVASELLDHVRPDPALTASAQLRSGIDTFVEQVSRHPSVYLAVVRLTTTGDNPEMKALHRAMRTTFTEWITEGLVAAGMPPNPSVAMAVHGWQAFMEEVVLAWLDQPAAERMDRAELVELCHRACYQLVMVALDDPEAWERMLPALRA</sequence>
<keyword evidence="1 2" id="KW-0238">DNA-binding</keyword>
<dbReference type="RefSeq" id="WP_030248166.1">
    <property type="nucleotide sequence ID" value="NZ_JBHEZZ010000011.1"/>
</dbReference>
<dbReference type="SUPFAM" id="SSF46689">
    <property type="entry name" value="Homeodomain-like"/>
    <property type="match status" value="1"/>
</dbReference>
<dbReference type="InterPro" id="IPR001647">
    <property type="entry name" value="HTH_TetR"/>
</dbReference>
<protein>
    <submittedName>
        <fullName evidence="4">TetR/AcrR family transcriptional regulator</fullName>
    </submittedName>
</protein>
<dbReference type="PANTHER" id="PTHR30055">
    <property type="entry name" value="HTH-TYPE TRANSCRIPTIONAL REGULATOR RUTR"/>
    <property type="match status" value="1"/>
</dbReference>
<dbReference type="PROSITE" id="PS50977">
    <property type="entry name" value="HTH_TETR_2"/>
    <property type="match status" value="1"/>
</dbReference>
<dbReference type="Pfam" id="PF00440">
    <property type="entry name" value="TetR_N"/>
    <property type="match status" value="1"/>
</dbReference>
<reference evidence="4 5" key="1">
    <citation type="submission" date="2024-09" db="EMBL/GenBank/DDBJ databases">
        <authorList>
            <person name="Lee S.D."/>
        </authorList>
    </citation>
    <scope>NUCLEOTIDE SEQUENCE [LARGE SCALE GENOMIC DNA]</scope>
    <source>
        <strain evidence="4 5">N1-5</strain>
    </source>
</reference>
<evidence type="ECO:0000313" key="5">
    <source>
        <dbReference type="Proteomes" id="UP001592528"/>
    </source>
</evidence>
<feature type="domain" description="HTH tetR-type" evidence="3">
    <location>
        <begin position="12"/>
        <end position="72"/>
    </location>
</feature>
<dbReference type="InterPro" id="IPR009057">
    <property type="entry name" value="Homeodomain-like_sf"/>
</dbReference>